<dbReference type="GO" id="GO:0048046">
    <property type="term" value="C:apoplast"/>
    <property type="evidence" value="ECO:0007669"/>
    <property type="project" value="UniProtKB-SubCell"/>
</dbReference>
<evidence type="ECO:0000256" key="9">
    <source>
        <dbReference type="ARBA" id="ARBA00023002"/>
    </source>
</evidence>
<dbReference type="Gene3D" id="2.60.40.420">
    <property type="entry name" value="Cupredoxins - blue copper proteins"/>
    <property type="match status" value="3"/>
</dbReference>
<comment type="cofactor">
    <cofactor evidence="13">
        <name>Cu cation</name>
        <dbReference type="ChEBI" id="CHEBI:23378"/>
    </cofactor>
    <text evidence="13">Binds 4 Cu cations per monomer.</text>
</comment>
<dbReference type="CDD" id="cd13875">
    <property type="entry name" value="CuRO_2_LCC_plant"/>
    <property type="match status" value="1"/>
</dbReference>
<dbReference type="EMBL" id="OOIL02001115">
    <property type="protein sequence ID" value="VFQ72297.1"/>
    <property type="molecule type" value="Genomic_DNA"/>
</dbReference>
<comment type="similarity">
    <text evidence="3 13">Belongs to the multicopper oxidase family.</text>
</comment>
<feature type="signal peptide" evidence="13">
    <location>
        <begin position="1"/>
        <end position="30"/>
    </location>
</feature>
<dbReference type="InterPro" id="IPR033138">
    <property type="entry name" value="Cu_oxidase_CS"/>
</dbReference>
<reference evidence="17 18" key="1">
    <citation type="submission" date="2018-04" db="EMBL/GenBank/DDBJ databases">
        <authorList>
            <person name="Vogel A."/>
        </authorList>
    </citation>
    <scope>NUCLEOTIDE SEQUENCE [LARGE SCALE GENOMIC DNA]</scope>
</reference>
<gene>
    <name evidence="17" type="ORF">CCAM_LOCUS14073</name>
</gene>
<dbReference type="FunFam" id="2.60.40.420:FF:000049">
    <property type="entry name" value="Laccase"/>
    <property type="match status" value="1"/>
</dbReference>
<keyword evidence="8 13" id="KW-0677">Repeat</keyword>
<keyword evidence="10 13" id="KW-0186">Copper</keyword>
<evidence type="ECO:0000256" key="7">
    <source>
        <dbReference type="ARBA" id="ARBA00022723"/>
    </source>
</evidence>
<evidence type="ECO:0000256" key="1">
    <source>
        <dbReference type="ARBA" id="ARBA00000349"/>
    </source>
</evidence>
<evidence type="ECO:0000256" key="6">
    <source>
        <dbReference type="ARBA" id="ARBA00022525"/>
    </source>
</evidence>
<dbReference type="InterPro" id="IPR017761">
    <property type="entry name" value="Laccase"/>
</dbReference>
<dbReference type="OrthoDB" id="2121828at2759"/>
<evidence type="ECO:0000256" key="3">
    <source>
        <dbReference type="ARBA" id="ARBA00010609"/>
    </source>
</evidence>
<dbReference type="Proteomes" id="UP000595140">
    <property type="component" value="Unassembled WGS sequence"/>
</dbReference>
<keyword evidence="12 13" id="KW-0439">Lignin degradation</keyword>
<comment type="subcellular location">
    <subcellularLocation>
        <location evidence="2 13">Secreted</location>
        <location evidence="2 13">Extracellular space</location>
        <location evidence="2 13">Apoplast</location>
    </subcellularLocation>
</comment>
<dbReference type="PROSITE" id="PS00079">
    <property type="entry name" value="MULTICOPPER_OXIDASE1"/>
    <property type="match status" value="1"/>
</dbReference>
<dbReference type="InterPro" id="IPR008972">
    <property type="entry name" value="Cupredoxin"/>
</dbReference>
<dbReference type="Pfam" id="PF07732">
    <property type="entry name" value="Cu-oxidase_3"/>
    <property type="match status" value="1"/>
</dbReference>
<evidence type="ECO:0000256" key="8">
    <source>
        <dbReference type="ARBA" id="ARBA00022737"/>
    </source>
</evidence>
<evidence type="ECO:0000256" key="11">
    <source>
        <dbReference type="ARBA" id="ARBA00023180"/>
    </source>
</evidence>
<evidence type="ECO:0000313" key="17">
    <source>
        <dbReference type="EMBL" id="VFQ72297.1"/>
    </source>
</evidence>
<dbReference type="PANTHER" id="PTHR11709:SF443">
    <property type="entry name" value="LACCASE-15"/>
    <property type="match status" value="1"/>
</dbReference>
<dbReference type="CDD" id="cd13849">
    <property type="entry name" value="CuRO_1_LCC_plant"/>
    <property type="match status" value="1"/>
</dbReference>
<dbReference type="PANTHER" id="PTHR11709">
    <property type="entry name" value="MULTI-COPPER OXIDASE"/>
    <property type="match status" value="1"/>
</dbReference>
<dbReference type="CDD" id="cd13897">
    <property type="entry name" value="CuRO_3_LCC_plant"/>
    <property type="match status" value="1"/>
</dbReference>
<feature type="chain" id="PRO_5019615255" description="Laccase" evidence="13">
    <location>
        <begin position="31"/>
        <end position="581"/>
    </location>
</feature>
<evidence type="ECO:0000259" key="15">
    <source>
        <dbReference type="Pfam" id="PF07731"/>
    </source>
</evidence>
<organism evidence="17 18">
    <name type="scientific">Cuscuta campestris</name>
    <dbReference type="NCBI Taxonomy" id="132261"/>
    <lineage>
        <taxon>Eukaryota</taxon>
        <taxon>Viridiplantae</taxon>
        <taxon>Streptophyta</taxon>
        <taxon>Embryophyta</taxon>
        <taxon>Tracheophyta</taxon>
        <taxon>Spermatophyta</taxon>
        <taxon>Magnoliopsida</taxon>
        <taxon>eudicotyledons</taxon>
        <taxon>Gunneridae</taxon>
        <taxon>Pentapetalae</taxon>
        <taxon>asterids</taxon>
        <taxon>lamiids</taxon>
        <taxon>Solanales</taxon>
        <taxon>Convolvulaceae</taxon>
        <taxon>Cuscuteae</taxon>
        <taxon>Cuscuta</taxon>
        <taxon>Cuscuta subgen. Grammica</taxon>
        <taxon>Cuscuta sect. Cleistogrammica</taxon>
    </lineage>
</organism>
<dbReference type="InterPro" id="IPR034288">
    <property type="entry name" value="CuRO_1_LCC"/>
</dbReference>
<dbReference type="NCBIfam" id="TIGR03389">
    <property type="entry name" value="laccase"/>
    <property type="match status" value="1"/>
</dbReference>
<evidence type="ECO:0000256" key="12">
    <source>
        <dbReference type="ARBA" id="ARBA00023185"/>
    </source>
</evidence>
<evidence type="ECO:0000256" key="2">
    <source>
        <dbReference type="ARBA" id="ARBA00004271"/>
    </source>
</evidence>
<dbReference type="PROSITE" id="PS00080">
    <property type="entry name" value="MULTICOPPER_OXIDASE2"/>
    <property type="match status" value="1"/>
</dbReference>
<dbReference type="GO" id="GO:0005507">
    <property type="term" value="F:copper ion binding"/>
    <property type="evidence" value="ECO:0007669"/>
    <property type="project" value="InterPro"/>
</dbReference>
<dbReference type="GO" id="GO:0046274">
    <property type="term" value="P:lignin catabolic process"/>
    <property type="evidence" value="ECO:0007669"/>
    <property type="project" value="UniProtKB-KW"/>
</dbReference>
<dbReference type="InterPro" id="IPR001117">
    <property type="entry name" value="Cu-oxidase_2nd"/>
</dbReference>
<evidence type="ECO:0000259" key="16">
    <source>
        <dbReference type="Pfam" id="PF07732"/>
    </source>
</evidence>
<sequence length="581" mass="64642">MWPSSSIITTKVLFIILQLVLLCGFSATKASLVHRHNFIVEEASYTKLCSSKKILTVNGQFPGPVLYANKGDTLMVNVYNKGSQNITIHWHGVKQPRNPWSDGPELITQCPIRPGTKFTQRIILSDEEGTLWWHAHSDWSRATVHGALIVYPTPTATPNNHTQYPFPKPSAEVPIILGEWWKSDIQQVLNQFLSSGGDPNVSDAFLINGHPGDSYPCSQNDTFKLTVDLGKTYLLRMVNSVMNNILFFSIANHQVTVVGSDGAYTKPFKSDYIAISPGQTIDFLVEANQPQNHYYMAAKAYSSAPGAQFDRTTTTAVLRYTGNYTPSPSPVMPNLPVFNDTNSSVSFTGKLRSLGDDNHPINVPKNVTTNLLYTVSINTFPCPDNNTARCSGPGVTRFAASVNNISFDLPKIDILQAYYKNIKGVYGEEFPDFPPLSFDFTNASLPVTLRVPDRGTEVRVVEYGTVVELVFQGTSLLSGIDHPMHLHGYSFYVVGWGFGNFDKDKDPQNYNLVDPPLMNTIAVPRNGWTAIRFVANNPGVWFMHCHFERHASWGMEMAFIVKDGKRSDQIMLPSPNDMPKC</sequence>
<evidence type="ECO:0000256" key="10">
    <source>
        <dbReference type="ARBA" id="ARBA00023008"/>
    </source>
</evidence>
<keyword evidence="5 13" id="KW-0052">Apoplast</keyword>
<dbReference type="EC" id="1.10.3.2" evidence="4 13"/>
<keyword evidence="11" id="KW-0325">Glycoprotein</keyword>
<keyword evidence="13" id="KW-0732">Signal</keyword>
<evidence type="ECO:0000256" key="4">
    <source>
        <dbReference type="ARBA" id="ARBA00012297"/>
    </source>
</evidence>
<dbReference type="Pfam" id="PF07731">
    <property type="entry name" value="Cu-oxidase_2"/>
    <property type="match status" value="1"/>
</dbReference>
<keyword evidence="6 13" id="KW-0964">Secreted</keyword>
<name>A0A484L7G8_9ASTE</name>
<accession>A0A484L7G8</accession>
<feature type="domain" description="Plastocyanin-like" evidence="15">
    <location>
        <begin position="436"/>
        <end position="564"/>
    </location>
</feature>
<dbReference type="InterPro" id="IPR011707">
    <property type="entry name" value="Cu-oxidase-like_N"/>
</dbReference>
<dbReference type="InterPro" id="IPR002355">
    <property type="entry name" value="Cu_oxidase_Cu_BS"/>
</dbReference>
<dbReference type="AlphaFoldDB" id="A0A484L7G8"/>
<dbReference type="SUPFAM" id="SSF49503">
    <property type="entry name" value="Cupredoxins"/>
    <property type="match status" value="3"/>
</dbReference>
<dbReference type="GO" id="GO:0052716">
    <property type="term" value="F:hydroquinone:oxygen oxidoreductase activity"/>
    <property type="evidence" value="ECO:0007669"/>
    <property type="project" value="UniProtKB-EC"/>
</dbReference>
<dbReference type="InterPro" id="IPR034285">
    <property type="entry name" value="CuRO_2_LCC"/>
</dbReference>
<evidence type="ECO:0000256" key="13">
    <source>
        <dbReference type="RuleBase" id="RU361119"/>
    </source>
</evidence>
<feature type="domain" description="Plastocyanin-like" evidence="14">
    <location>
        <begin position="172"/>
        <end position="323"/>
    </location>
</feature>
<evidence type="ECO:0000256" key="5">
    <source>
        <dbReference type="ARBA" id="ARBA00022523"/>
    </source>
</evidence>
<keyword evidence="18" id="KW-1185">Reference proteome</keyword>
<dbReference type="InterPro" id="IPR034289">
    <property type="entry name" value="CuRO_3_LCC"/>
</dbReference>
<dbReference type="InterPro" id="IPR011706">
    <property type="entry name" value="Cu-oxidase_C"/>
</dbReference>
<keyword evidence="7 13" id="KW-0479">Metal-binding</keyword>
<proteinExistence type="inferred from homology"/>
<feature type="domain" description="Plastocyanin-like" evidence="16">
    <location>
        <begin position="40"/>
        <end position="153"/>
    </location>
</feature>
<evidence type="ECO:0000259" key="14">
    <source>
        <dbReference type="Pfam" id="PF00394"/>
    </source>
</evidence>
<dbReference type="Pfam" id="PF00394">
    <property type="entry name" value="Cu-oxidase"/>
    <property type="match status" value="1"/>
</dbReference>
<dbReference type="InterPro" id="IPR045087">
    <property type="entry name" value="Cu-oxidase_fam"/>
</dbReference>
<comment type="catalytic activity">
    <reaction evidence="1 13">
        <text>4 hydroquinone + O2 = 4 benzosemiquinone + 2 H2O</text>
        <dbReference type="Rhea" id="RHEA:11276"/>
        <dbReference type="ChEBI" id="CHEBI:15377"/>
        <dbReference type="ChEBI" id="CHEBI:15379"/>
        <dbReference type="ChEBI" id="CHEBI:17594"/>
        <dbReference type="ChEBI" id="CHEBI:17977"/>
        <dbReference type="EC" id="1.10.3.2"/>
    </reaction>
</comment>
<comment type="function">
    <text evidence="13">Lignin degradation and detoxification of lignin-derived products.</text>
</comment>
<keyword evidence="9 13" id="KW-0560">Oxidoreductase</keyword>
<protein>
    <recommendedName>
        <fullName evidence="4 13">Laccase</fullName>
        <ecNumber evidence="4 13">1.10.3.2</ecNumber>
    </recommendedName>
    <alternativeName>
        <fullName evidence="13">Benzenediol:oxygen oxidoreductase</fullName>
    </alternativeName>
    <alternativeName>
        <fullName evidence="13">Diphenol oxidase</fullName>
    </alternativeName>
    <alternativeName>
        <fullName evidence="13">Urishiol oxidase</fullName>
    </alternativeName>
</protein>
<evidence type="ECO:0000313" key="18">
    <source>
        <dbReference type="Proteomes" id="UP000595140"/>
    </source>
</evidence>